<evidence type="ECO:0000313" key="2">
    <source>
        <dbReference type="EMBL" id="PIK43161.1"/>
    </source>
</evidence>
<dbReference type="GO" id="GO:0005737">
    <property type="term" value="C:cytoplasm"/>
    <property type="evidence" value="ECO:0007669"/>
    <property type="project" value="TreeGrafter"/>
</dbReference>
<dbReference type="InterPro" id="IPR026682">
    <property type="entry name" value="AKT1S1"/>
</dbReference>
<dbReference type="AlphaFoldDB" id="A0A2G8K580"/>
<feature type="region of interest" description="Disordered" evidence="1">
    <location>
        <begin position="237"/>
        <end position="317"/>
    </location>
</feature>
<feature type="compositionally biased region" description="Polar residues" evidence="1">
    <location>
        <begin position="108"/>
        <end position="121"/>
    </location>
</feature>
<accession>A0A2G8K580</accession>
<feature type="region of interest" description="Disordered" evidence="1">
    <location>
        <begin position="62"/>
        <end position="139"/>
    </location>
</feature>
<dbReference type="PANTHER" id="PTHR21844:SF2">
    <property type="entry name" value="PROLINE-RICH AKT1 SUBSTRATE 1"/>
    <property type="match status" value="1"/>
</dbReference>
<dbReference type="GO" id="GO:0048011">
    <property type="term" value="P:neurotrophin TRK receptor signaling pathway"/>
    <property type="evidence" value="ECO:0007669"/>
    <property type="project" value="InterPro"/>
</dbReference>
<dbReference type="Proteomes" id="UP000230750">
    <property type="component" value="Unassembled WGS sequence"/>
</dbReference>
<feature type="region of interest" description="Disordered" evidence="1">
    <location>
        <begin position="152"/>
        <end position="180"/>
    </location>
</feature>
<organism evidence="2 3">
    <name type="scientific">Stichopus japonicus</name>
    <name type="common">Sea cucumber</name>
    <dbReference type="NCBI Taxonomy" id="307972"/>
    <lineage>
        <taxon>Eukaryota</taxon>
        <taxon>Metazoa</taxon>
        <taxon>Echinodermata</taxon>
        <taxon>Eleutherozoa</taxon>
        <taxon>Echinozoa</taxon>
        <taxon>Holothuroidea</taxon>
        <taxon>Aspidochirotacea</taxon>
        <taxon>Aspidochirotida</taxon>
        <taxon>Stichopodidae</taxon>
        <taxon>Apostichopus</taxon>
    </lineage>
</organism>
<dbReference type="PANTHER" id="PTHR21844">
    <property type="entry name" value="AKT1 SUBSTRATE 1 PROTEIN"/>
    <property type="match status" value="1"/>
</dbReference>
<name>A0A2G8K580_STIJA</name>
<proteinExistence type="predicted"/>
<dbReference type="STRING" id="307972.A0A2G8K580"/>
<feature type="compositionally biased region" description="Basic and acidic residues" evidence="1">
    <location>
        <begin position="122"/>
        <end position="131"/>
    </location>
</feature>
<evidence type="ECO:0000313" key="3">
    <source>
        <dbReference type="Proteomes" id="UP000230750"/>
    </source>
</evidence>
<dbReference type="Pfam" id="PF15798">
    <property type="entry name" value="PRAS"/>
    <property type="match status" value="1"/>
</dbReference>
<protein>
    <submittedName>
        <fullName evidence="2">Putative proline-rich AKT1 substrate 1-like</fullName>
    </submittedName>
</protein>
<dbReference type="GO" id="GO:0032007">
    <property type="term" value="P:negative regulation of TOR signaling"/>
    <property type="evidence" value="ECO:0007669"/>
    <property type="project" value="InterPro"/>
</dbReference>
<reference evidence="2 3" key="1">
    <citation type="journal article" date="2017" name="PLoS Biol.">
        <title>The sea cucumber genome provides insights into morphological evolution and visceral regeneration.</title>
        <authorList>
            <person name="Zhang X."/>
            <person name="Sun L."/>
            <person name="Yuan J."/>
            <person name="Sun Y."/>
            <person name="Gao Y."/>
            <person name="Zhang L."/>
            <person name="Li S."/>
            <person name="Dai H."/>
            <person name="Hamel J.F."/>
            <person name="Liu C."/>
            <person name="Yu Y."/>
            <person name="Liu S."/>
            <person name="Lin W."/>
            <person name="Guo K."/>
            <person name="Jin S."/>
            <person name="Xu P."/>
            <person name="Storey K.B."/>
            <person name="Huan P."/>
            <person name="Zhang T."/>
            <person name="Zhou Y."/>
            <person name="Zhang J."/>
            <person name="Lin C."/>
            <person name="Li X."/>
            <person name="Xing L."/>
            <person name="Huo D."/>
            <person name="Sun M."/>
            <person name="Wang L."/>
            <person name="Mercier A."/>
            <person name="Li F."/>
            <person name="Yang H."/>
            <person name="Xiang J."/>
        </authorList>
    </citation>
    <scope>NUCLEOTIDE SEQUENCE [LARGE SCALE GENOMIC DNA]</scope>
    <source>
        <strain evidence="2">Shaxun</strain>
        <tissue evidence="2">Muscle</tissue>
    </source>
</reference>
<sequence>MFGLMGPKLVESEKWPEIWKYAEEQKALFASLQRRAYRDKNIMIGRILDAEEHQLEESLTEAMLDSAESDEETPQRKSSVIRRPIVEKSSANNQVVPEITREQPPPQTSQRVGMVNVQTIEESSRSRDHRVPVKPSTAEPVVLFDLEDFEKDSDKPFFESDDESSTDDNSLNEESPLSLNRTQYAASVPISMPVWPKDRFSMENNLHDEEDDRLPMPEPDRMVESMRALSMSVQDGTEMFGDLPRPRLNTGDSSRKKDGQRKLPTGPQKFVSEGEADRVEDGQMNSENLQVFYGKGEHRTDGNGKSMKRPSSCSGAK</sequence>
<comment type="caution">
    <text evidence="2">The sequence shown here is derived from an EMBL/GenBank/DDBJ whole genome shotgun (WGS) entry which is preliminary data.</text>
</comment>
<gene>
    <name evidence="2" type="ORF">BSL78_19977</name>
</gene>
<dbReference type="EMBL" id="MRZV01000869">
    <property type="protein sequence ID" value="PIK43161.1"/>
    <property type="molecule type" value="Genomic_DNA"/>
</dbReference>
<keyword evidence="3" id="KW-1185">Reference proteome</keyword>
<dbReference type="OrthoDB" id="9428256at2759"/>
<evidence type="ECO:0000256" key="1">
    <source>
        <dbReference type="SAM" id="MobiDB-lite"/>
    </source>
</evidence>